<evidence type="ECO:0000313" key="11">
    <source>
        <dbReference type="Proteomes" id="UP000229247"/>
    </source>
</evidence>
<name>A0A2M7D5V2_9BACT</name>
<evidence type="ECO:0000256" key="8">
    <source>
        <dbReference type="ARBA" id="ARBA00023136"/>
    </source>
</evidence>
<dbReference type="NCBIfam" id="TIGR00810">
    <property type="entry name" value="secG"/>
    <property type="match status" value="1"/>
</dbReference>
<dbReference type="AlphaFoldDB" id="A0A2M7D5V2"/>
<dbReference type="GO" id="GO:0015450">
    <property type="term" value="F:protein-transporting ATPase activity"/>
    <property type="evidence" value="ECO:0007669"/>
    <property type="project" value="UniProtKB-UniRule"/>
</dbReference>
<keyword evidence="4 9" id="KW-0812">Transmembrane</keyword>
<dbReference type="EMBL" id="PEUE01000054">
    <property type="protein sequence ID" value="PIV38401.1"/>
    <property type="molecule type" value="Genomic_DNA"/>
</dbReference>
<dbReference type="GO" id="GO:0009306">
    <property type="term" value="P:protein secretion"/>
    <property type="evidence" value="ECO:0007669"/>
    <property type="project" value="UniProtKB-UniRule"/>
</dbReference>
<evidence type="ECO:0000256" key="3">
    <source>
        <dbReference type="ARBA" id="ARBA00022448"/>
    </source>
</evidence>
<accession>A0A2M7D5V2</accession>
<keyword evidence="9" id="KW-1003">Cell membrane</keyword>
<evidence type="ECO:0000256" key="1">
    <source>
        <dbReference type="ARBA" id="ARBA00004141"/>
    </source>
</evidence>
<dbReference type="GO" id="GO:0005886">
    <property type="term" value="C:plasma membrane"/>
    <property type="evidence" value="ECO:0007669"/>
    <property type="project" value="UniProtKB-SubCell"/>
</dbReference>
<evidence type="ECO:0000313" key="10">
    <source>
        <dbReference type="EMBL" id="PIV38401.1"/>
    </source>
</evidence>
<dbReference type="Proteomes" id="UP000229247">
    <property type="component" value="Unassembled WGS sequence"/>
</dbReference>
<keyword evidence="6 9" id="KW-1133">Transmembrane helix</keyword>
<comment type="caution">
    <text evidence="9">Lacks conserved residue(s) required for the propagation of feature annotation.</text>
</comment>
<dbReference type="Pfam" id="PF03840">
    <property type="entry name" value="SecG"/>
    <property type="match status" value="1"/>
</dbReference>
<reference evidence="11" key="1">
    <citation type="submission" date="2017-09" db="EMBL/GenBank/DDBJ databases">
        <title>Depth-based differentiation of microbial function through sediment-hosted aquifers and enrichment of novel symbionts in the deep terrestrial subsurface.</title>
        <authorList>
            <person name="Probst A.J."/>
            <person name="Ladd B."/>
            <person name="Jarett J.K."/>
            <person name="Geller-Mcgrath D.E."/>
            <person name="Sieber C.M.K."/>
            <person name="Emerson J.B."/>
            <person name="Anantharaman K."/>
            <person name="Thomas B.C."/>
            <person name="Malmstrom R."/>
            <person name="Stieglmeier M."/>
            <person name="Klingl A."/>
            <person name="Woyke T."/>
            <person name="Ryan C.M."/>
            <person name="Banfield J.F."/>
        </authorList>
    </citation>
    <scope>NUCLEOTIDE SEQUENCE [LARGE SCALE GENOMIC DNA]</scope>
</reference>
<proteinExistence type="inferred from homology"/>
<keyword evidence="5 9" id="KW-0653">Protein transport</keyword>
<keyword evidence="3 9" id="KW-0813">Transport</keyword>
<evidence type="ECO:0000256" key="2">
    <source>
        <dbReference type="ARBA" id="ARBA00008445"/>
    </source>
</evidence>
<dbReference type="InterPro" id="IPR004692">
    <property type="entry name" value="SecG"/>
</dbReference>
<comment type="subcellular location">
    <subcellularLocation>
        <location evidence="9">Cell membrane</location>
        <topology evidence="9">Multi-pass membrane protein</topology>
    </subcellularLocation>
    <subcellularLocation>
        <location evidence="1">Membrane</location>
        <topology evidence="1">Multi-pass membrane protein</topology>
    </subcellularLocation>
</comment>
<comment type="similarity">
    <text evidence="2 9">Belongs to the SecG family.</text>
</comment>
<feature type="transmembrane region" description="Helical" evidence="9">
    <location>
        <begin position="51"/>
        <end position="75"/>
    </location>
</feature>
<evidence type="ECO:0000256" key="4">
    <source>
        <dbReference type="ARBA" id="ARBA00022692"/>
    </source>
</evidence>
<evidence type="ECO:0000256" key="7">
    <source>
        <dbReference type="ARBA" id="ARBA00023010"/>
    </source>
</evidence>
<evidence type="ECO:0000256" key="6">
    <source>
        <dbReference type="ARBA" id="ARBA00022989"/>
    </source>
</evidence>
<comment type="function">
    <text evidence="9">Involved in protein export. Participates in an early event of protein translocation.</text>
</comment>
<protein>
    <recommendedName>
        <fullName evidence="9">Protein-export membrane protein SecG</fullName>
    </recommendedName>
</protein>
<sequence>MNLPKILSITQIVLSSLLVVSILLQQRGAGSSAITGGTSASYYTKRGFEKILFISTIVLAILFLLAAVGSMLIAAK</sequence>
<keyword evidence="7 9" id="KW-0811">Translocation</keyword>
<comment type="caution">
    <text evidence="10">The sequence shown here is derived from an EMBL/GenBank/DDBJ whole genome shotgun (WGS) entry which is preliminary data.</text>
</comment>
<organism evidence="10 11">
    <name type="scientific">Candidatus Portnoybacteria bacterium CG02_land_8_20_14_3_00_45_8</name>
    <dbReference type="NCBI Taxonomy" id="1974807"/>
    <lineage>
        <taxon>Bacteria</taxon>
        <taxon>Candidatus Portnoyibacteriota</taxon>
    </lineage>
</organism>
<evidence type="ECO:0000256" key="9">
    <source>
        <dbReference type="RuleBase" id="RU365087"/>
    </source>
</evidence>
<keyword evidence="8 9" id="KW-0472">Membrane</keyword>
<evidence type="ECO:0000256" key="5">
    <source>
        <dbReference type="ARBA" id="ARBA00022927"/>
    </source>
</evidence>
<gene>
    <name evidence="10" type="primary">secG</name>
    <name evidence="10" type="ORF">COS30_02300</name>
</gene>